<evidence type="ECO:0000313" key="4">
    <source>
        <dbReference type="Proteomes" id="UP001054945"/>
    </source>
</evidence>
<evidence type="ECO:0000256" key="2">
    <source>
        <dbReference type="SAM" id="MobiDB-lite"/>
    </source>
</evidence>
<dbReference type="GO" id="GO:0016301">
    <property type="term" value="F:kinase activity"/>
    <property type="evidence" value="ECO:0007669"/>
    <property type="project" value="UniProtKB-KW"/>
</dbReference>
<evidence type="ECO:0000313" key="3">
    <source>
        <dbReference type="EMBL" id="GIY68062.1"/>
    </source>
</evidence>
<organism evidence="3 4">
    <name type="scientific">Caerostris extrusa</name>
    <name type="common">Bark spider</name>
    <name type="synonym">Caerostris bankana</name>
    <dbReference type="NCBI Taxonomy" id="172846"/>
    <lineage>
        <taxon>Eukaryota</taxon>
        <taxon>Metazoa</taxon>
        <taxon>Ecdysozoa</taxon>
        <taxon>Arthropoda</taxon>
        <taxon>Chelicerata</taxon>
        <taxon>Arachnida</taxon>
        <taxon>Araneae</taxon>
        <taxon>Araneomorphae</taxon>
        <taxon>Entelegynae</taxon>
        <taxon>Araneoidea</taxon>
        <taxon>Araneidae</taxon>
        <taxon>Caerostris</taxon>
    </lineage>
</organism>
<protein>
    <submittedName>
        <fullName evidence="3">Nucleoside diphosphate kinase 5</fullName>
    </submittedName>
</protein>
<dbReference type="InterPro" id="IPR036850">
    <property type="entry name" value="NDK-like_dom_sf"/>
</dbReference>
<proteinExistence type="inferred from homology"/>
<feature type="region of interest" description="Disordered" evidence="2">
    <location>
        <begin position="115"/>
        <end position="136"/>
    </location>
</feature>
<keyword evidence="3" id="KW-0808">Transferase</keyword>
<comment type="caution">
    <text evidence="1">Lacks conserved residue(s) required for the propagation of feature annotation.</text>
</comment>
<sequence>MIGLVMIGLVGIECYDWISYMMIGLRDSTPCTDGWSSLVKLTPRSSVEQTNCINVLFGDGVHGSGDLRTASREIRFFFPDTKFEADYGLGSAREYLSQTVSPLLLKGLVTMSKEKPQIPRPLDGPMASQGIDHTEL</sequence>
<dbReference type="Pfam" id="PF05186">
    <property type="entry name" value="Dpy-30"/>
    <property type="match status" value="1"/>
</dbReference>
<accession>A0AAV4VCN2</accession>
<dbReference type="SUPFAM" id="SSF54919">
    <property type="entry name" value="Nucleoside diphosphate kinase, NDK"/>
    <property type="match status" value="1"/>
</dbReference>
<keyword evidence="3" id="KW-0418">Kinase</keyword>
<comment type="caution">
    <text evidence="3">The sequence shown here is derived from an EMBL/GenBank/DDBJ whole genome shotgun (WGS) entry which is preliminary data.</text>
</comment>
<name>A0AAV4VCN2_CAEEX</name>
<comment type="similarity">
    <text evidence="1">Belongs to the NDK family.</text>
</comment>
<keyword evidence="4" id="KW-1185">Reference proteome</keyword>
<dbReference type="PROSITE" id="PS51374">
    <property type="entry name" value="NDPK_LIKE"/>
    <property type="match status" value="1"/>
</dbReference>
<dbReference type="AlphaFoldDB" id="A0AAV4VCN2"/>
<dbReference type="Gene3D" id="1.20.890.10">
    <property type="entry name" value="cAMP-dependent protein kinase regulatory subunit, dimerization-anchoring domain"/>
    <property type="match status" value="1"/>
</dbReference>
<dbReference type="InterPro" id="IPR007858">
    <property type="entry name" value="Dpy-30_motif"/>
</dbReference>
<dbReference type="CDD" id="cd22970">
    <property type="entry name" value="DD_NDKH5-like"/>
    <property type="match status" value="1"/>
</dbReference>
<dbReference type="EMBL" id="BPLR01014319">
    <property type="protein sequence ID" value="GIY68062.1"/>
    <property type="molecule type" value="Genomic_DNA"/>
</dbReference>
<evidence type="ECO:0000256" key="1">
    <source>
        <dbReference type="PROSITE-ProRule" id="PRU00706"/>
    </source>
</evidence>
<reference evidence="3 4" key="1">
    <citation type="submission" date="2021-06" db="EMBL/GenBank/DDBJ databases">
        <title>Caerostris extrusa draft genome.</title>
        <authorList>
            <person name="Kono N."/>
            <person name="Arakawa K."/>
        </authorList>
    </citation>
    <scope>NUCLEOTIDE SEQUENCE [LARGE SCALE GENOMIC DNA]</scope>
</reference>
<gene>
    <name evidence="3" type="primary">NME5_0</name>
    <name evidence="3" type="ORF">CEXT_244421</name>
</gene>
<dbReference type="Proteomes" id="UP001054945">
    <property type="component" value="Unassembled WGS sequence"/>
</dbReference>